<sequence>MSPSIHRGWALTHKWSSLICTVFLLVICVTGLPLVFSEQIHDWLEPHTYVQLPEGTPNASLDELASSARALYPQEVVTSIFVDDDEPQAYVWMAPSFEAAKRDPKSGHFIRFDVRTAQVLEQSKPIGQRPLGFMDWMLRLHMDLFAGLAGELFLGAMAALFVAAIVSGVVLYGPFMRKLDFGTVRSGRSRRLKWLDLHNLLGAVTLAWAFVVGATGLMNELSTPLFAVWQHTDVKALLQSYRNEPMPPQAGLSSVQAAYDTARRAAPSTTFTGITYPGAEGGSPYHYLLWGHGSSTLTSRLFTPVLVDARNGSLTAVVKMPWYLRVLEVSRPLHFGDYGGLPLKIIWALLDLITIVVLCSGLYLWFARRRTFADRVERFATARPIPRGADT</sequence>
<proteinExistence type="predicted"/>
<evidence type="ECO:0000313" key="3">
    <source>
        <dbReference type="Proteomes" id="UP001595848"/>
    </source>
</evidence>
<comment type="caution">
    <text evidence="2">The sequence shown here is derived from an EMBL/GenBank/DDBJ whole genome shotgun (WGS) entry which is preliminary data.</text>
</comment>
<dbReference type="InterPro" id="IPR005625">
    <property type="entry name" value="PepSY-ass_TM"/>
</dbReference>
<keyword evidence="1" id="KW-0472">Membrane</keyword>
<feature type="transmembrane region" description="Helical" evidence="1">
    <location>
        <begin position="345"/>
        <end position="366"/>
    </location>
</feature>
<dbReference type="RefSeq" id="WP_217963032.1">
    <property type="nucleotide sequence ID" value="NZ_JAHTBN010000001.1"/>
</dbReference>
<keyword evidence="1" id="KW-0812">Transmembrane</keyword>
<dbReference type="EMBL" id="JBHSBV010000009">
    <property type="protein sequence ID" value="MFC4203205.1"/>
    <property type="molecule type" value="Genomic_DNA"/>
</dbReference>
<dbReference type="Proteomes" id="UP001595848">
    <property type="component" value="Unassembled WGS sequence"/>
</dbReference>
<evidence type="ECO:0000313" key="2">
    <source>
        <dbReference type="EMBL" id="MFC4203205.1"/>
    </source>
</evidence>
<feature type="transmembrane region" description="Helical" evidence="1">
    <location>
        <begin position="152"/>
        <end position="176"/>
    </location>
</feature>
<organism evidence="2 3">
    <name type="scientific">Candidimonas humi</name>
    <dbReference type="NCBI Taxonomy" id="683355"/>
    <lineage>
        <taxon>Bacteria</taxon>
        <taxon>Pseudomonadati</taxon>
        <taxon>Pseudomonadota</taxon>
        <taxon>Betaproteobacteria</taxon>
        <taxon>Burkholderiales</taxon>
        <taxon>Alcaligenaceae</taxon>
        <taxon>Candidimonas</taxon>
    </lineage>
</organism>
<feature type="transmembrane region" description="Helical" evidence="1">
    <location>
        <begin position="197"/>
        <end position="218"/>
    </location>
</feature>
<name>A0ABV8P1X8_9BURK</name>
<keyword evidence="3" id="KW-1185">Reference proteome</keyword>
<keyword evidence="1" id="KW-1133">Transmembrane helix</keyword>
<accession>A0ABV8P1X8</accession>
<dbReference type="PANTHER" id="PTHR34219">
    <property type="entry name" value="IRON-REGULATED INNER MEMBRANE PROTEIN-RELATED"/>
    <property type="match status" value="1"/>
</dbReference>
<dbReference type="PANTHER" id="PTHR34219:SF3">
    <property type="entry name" value="BLL7967 PROTEIN"/>
    <property type="match status" value="1"/>
</dbReference>
<protein>
    <submittedName>
        <fullName evidence="2">PepSY-associated TM helix domain-containing protein</fullName>
    </submittedName>
</protein>
<evidence type="ECO:0000256" key="1">
    <source>
        <dbReference type="SAM" id="Phobius"/>
    </source>
</evidence>
<reference evidence="3" key="1">
    <citation type="journal article" date="2019" name="Int. J. Syst. Evol. Microbiol.">
        <title>The Global Catalogue of Microorganisms (GCM) 10K type strain sequencing project: providing services to taxonomists for standard genome sequencing and annotation.</title>
        <authorList>
            <consortium name="The Broad Institute Genomics Platform"/>
            <consortium name="The Broad Institute Genome Sequencing Center for Infectious Disease"/>
            <person name="Wu L."/>
            <person name="Ma J."/>
        </authorList>
    </citation>
    <scope>NUCLEOTIDE SEQUENCE [LARGE SCALE GENOMIC DNA]</scope>
    <source>
        <strain evidence="3">LMG 24813</strain>
    </source>
</reference>
<gene>
    <name evidence="2" type="ORF">ACFOY1_19820</name>
</gene>
<dbReference type="Pfam" id="PF03929">
    <property type="entry name" value="PepSY_TM"/>
    <property type="match status" value="1"/>
</dbReference>